<dbReference type="EMBL" id="CAJNJA010018986">
    <property type="protein sequence ID" value="CAE7436053.1"/>
    <property type="molecule type" value="Genomic_DNA"/>
</dbReference>
<dbReference type="AlphaFoldDB" id="A0A812RGG8"/>
<sequence>WHFSPWSHQEKAGLLDELELAEILRLRHKTNSRRLPKWKEIQFWFKKWHRVYLRRRAVKIAEAKARMGVLKQASASTRTYAHRYTAAVSDGHFIVAGWPRWTA</sequence>
<keyword evidence="2" id="KW-1185">Reference proteome</keyword>
<feature type="non-terminal residue" evidence="1">
    <location>
        <position position="103"/>
    </location>
</feature>
<proteinExistence type="predicted"/>
<dbReference type="Proteomes" id="UP000601435">
    <property type="component" value="Unassembled WGS sequence"/>
</dbReference>
<dbReference type="OrthoDB" id="10339259at2759"/>
<organism evidence="1 2">
    <name type="scientific">Symbiodinium necroappetens</name>
    <dbReference type="NCBI Taxonomy" id="1628268"/>
    <lineage>
        <taxon>Eukaryota</taxon>
        <taxon>Sar</taxon>
        <taxon>Alveolata</taxon>
        <taxon>Dinophyceae</taxon>
        <taxon>Suessiales</taxon>
        <taxon>Symbiodiniaceae</taxon>
        <taxon>Symbiodinium</taxon>
    </lineage>
</organism>
<evidence type="ECO:0000313" key="2">
    <source>
        <dbReference type="Proteomes" id="UP000601435"/>
    </source>
</evidence>
<name>A0A812RGG8_9DINO</name>
<protein>
    <submittedName>
        <fullName evidence="1">Uncharacterized protein</fullName>
    </submittedName>
</protein>
<comment type="caution">
    <text evidence="1">The sequence shown here is derived from an EMBL/GenBank/DDBJ whole genome shotgun (WGS) entry which is preliminary data.</text>
</comment>
<gene>
    <name evidence="1" type="ORF">SNEC2469_LOCUS11977</name>
</gene>
<accession>A0A812RGG8</accession>
<reference evidence="1" key="1">
    <citation type="submission" date="2021-02" db="EMBL/GenBank/DDBJ databases">
        <authorList>
            <person name="Dougan E. K."/>
            <person name="Rhodes N."/>
            <person name="Thang M."/>
            <person name="Chan C."/>
        </authorList>
    </citation>
    <scope>NUCLEOTIDE SEQUENCE</scope>
</reference>
<evidence type="ECO:0000313" key="1">
    <source>
        <dbReference type="EMBL" id="CAE7436053.1"/>
    </source>
</evidence>